<feature type="transmembrane region" description="Helical" evidence="6">
    <location>
        <begin position="32"/>
        <end position="49"/>
    </location>
</feature>
<evidence type="ECO:0000256" key="2">
    <source>
        <dbReference type="ARBA" id="ARBA00007375"/>
    </source>
</evidence>
<comment type="subcellular location">
    <subcellularLocation>
        <location evidence="1">Membrane</location>
        <topology evidence="1">Multi-pass membrane protein</topology>
    </subcellularLocation>
</comment>
<evidence type="ECO:0000256" key="4">
    <source>
        <dbReference type="ARBA" id="ARBA00022989"/>
    </source>
</evidence>
<accession>A0A6J6QZB5</accession>
<dbReference type="GO" id="GO:0016787">
    <property type="term" value="F:hydrolase activity"/>
    <property type="evidence" value="ECO:0007669"/>
    <property type="project" value="TreeGrafter"/>
</dbReference>
<evidence type="ECO:0000313" key="8">
    <source>
        <dbReference type="EMBL" id="CAB4712454.1"/>
    </source>
</evidence>
<dbReference type="EMBL" id="CAEZXY010000055">
    <property type="protein sequence ID" value="CAB4712454.1"/>
    <property type="molecule type" value="Genomic_DNA"/>
</dbReference>
<dbReference type="PANTHER" id="PTHR31885:SF6">
    <property type="entry name" value="GH04784P"/>
    <property type="match status" value="1"/>
</dbReference>
<organism evidence="8">
    <name type="scientific">freshwater metagenome</name>
    <dbReference type="NCBI Taxonomy" id="449393"/>
    <lineage>
        <taxon>unclassified sequences</taxon>
        <taxon>metagenomes</taxon>
        <taxon>ecological metagenomes</taxon>
    </lineage>
</organism>
<evidence type="ECO:0000256" key="5">
    <source>
        <dbReference type="ARBA" id="ARBA00023136"/>
    </source>
</evidence>
<dbReference type="InterPro" id="IPR012506">
    <property type="entry name" value="TMEM86B-like"/>
</dbReference>
<name>A0A6J6QZB5_9ZZZZ</name>
<evidence type="ECO:0000256" key="3">
    <source>
        <dbReference type="ARBA" id="ARBA00022692"/>
    </source>
</evidence>
<evidence type="ECO:0000256" key="6">
    <source>
        <dbReference type="SAM" id="Phobius"/>
    </source>
</evidence>
<feature type="transmembrane region" description="Helical" evidence="6">
    <location>
        <begin position="56"/>
        <end position="77"/>
    </location>
</feature>
<dbReference type="Pfam" id="PF07947">
    <property type="entry name" value="YhhN"/>
    <property type="match status" value="1"/>
</dbReference>
<evidence type="ECO:0000313" key="7">
    <source>
        <dbReference type="EMBL" id="CAB4371703.1"/>
    </source>
</evidence>
<dbReference type="EMBL" id="CAEUNJ010000038">
    <property type="protein sequence ID" value="CAB4371703.1"/>
    <property type="molecule type" value="Genomic_DNA"/>
</dbReference>
<feature type="transmembrane region" description="Helical" evidence="6">
    <location>
        <begin position="192"/>
        <end position="213"/>
    </location>
</feature>
<protein>
    <submittedName>
        <fullName evidence="8">Unannotated protein</fullName>
    </submittedName>
</protein>
<reference evidence="8" key="1">
    <citation type="submission" date="2020-05" db="EMBL/GenBank/DDBJ databases">
        <authorList>
            <person name="Chiriac C."/>
            <person name="Salcher M."/>
            <person name="Ghai R."/>
            <person name="Kavagutti S V."/>
        </authorList>
    </citation>
    <scope>NUCLEOTIDE SEQUENCE</scope>
</reference>
<keyword evidence="3 6" id="KW-0812">Transmembrane</keyword>
<feature type="transmembrane region" description="Helical" evidence="6">
    <location>
        <begin position="162"/>
        <end position="180"/>
    </location>
</feature>
<dbReference type="AlphaFoldDB" id="A0A6J6QZB5"/>
<dbReference type="PANTHER" id="PTHR31885">
    <property type="entry name" value="GH04784P"/>
    <property type="match status" value="1"/>
</dbReference>
<feature type="transmembrane region" description="Helical" evidence="6">
    <location>
        <begin position="134"/>
        <end position="156"/>
    </location>
</feature>
<sequence length="214" mass="22654">MTALAFLLLSLTAVVAVCDWLVVANNYRTAEYVLKPLVMVLLIAVAVTLDPSSDFARVMLIIGLVSSTVGDIALMLPTDKFLAGLGAFFVAHIFYVVGLVALGISFGGLLFGIVLMAVLALVVGRRIVQGAVGVDKALIGPVSAYIAVISLMVASAIGTGRFFAIVGALLFAASDSLLGWTRFVSELPKSRIIVMVTYHLGQVGLVLALVWYWH</sequence>
<keyword evidence="4 6" id="KW-1133">Transmembrane helix</keyword>
<dbReference type="GO" id="GO:0016020">
    <property type="term" value="C:membrane"/>
    <property type="evidence" value="ECO:0007669"/>
    <property type="project" value="UniProtKB-SubCell"/>
</dbReference>
<feature type="transmembrane region" description="Helical" evidence="6">
    <location>
        <begin position="89"/>
        <end position="122"/>
    </location>
</feature>
<keyword evidence="5 6" id="KW-0472">Membrane</keyword>
<comment type="similarity">
    <text evidence="2">Belongs to the TMEM86 family.</text>
</comment>
<evidence type="ECO:0000256" key="1">
    <source>
        <dbReference type="ARBA" id="ARBA00004141"/>
    </source>
</evidence>
<gene>
    <name evidence="8" type="ORF">UFOPK2624_01193</name>
    <name evidence="7" type="ORF">UFOPK4201_01006</name>
</gene>
<proteinExistence type="inferred from homology"/>